<evidence type="ECO:0000256" key="1">
    <source>
        <dbReference type="SAM" id="Phobius"/>
    </source>
</evidence>
<evidence type="ECO:0000313" key="2">
    <source>
        <dbReference type="EMBL" id="KRQ05661.1"/>
    </source>
</evidence>
<keyword evidence="1" id="KW-1133">Transmembrane helix</keyword>
<protein>
    <submittedName>
        <fullName evidence="2">Uncharacterized protein</fullName>
    </submittedName>
</protein>
<dbReference type="Proteomes" id="UP000051936">
    <property type="component" value="Unassembled WGS sequence"/>
</dbReference>
<name>A0A0R3DBU4_9BRAD</name>
<dbReference type="AlphaFoldDB" id="A0A0R3DBU4"/>
<keyword evidence="1" id="KW-0472">Membrane</keyword>
<reference evidence="2 3" key="1">
    <citation type="submission" date="2015-09" db="EMBL/GenBank/DDBJ databases">
        <title>Draft Genome Sequence of Bradyrhizobium manausense Strain BR 3351T, a Novel Symbiotic Nitrogen-Fixing Alphaproteobacterium Isolated from Brazilian Amazon Rain Forest.</title>
        <authorList>
            <person name="De Araujo J.L."/>
            <person name="Zilli J.E."/>
        </authorList>
    </citation>
    <scope>NUCLEOTIDE SEQUENCE [LARGE SCALE GENOMIC DNA]</scope>
    <source>
        <strain evidence="2 3">BR3351</strain>
    </source>
</reference>
<keyword evidence="1" id="KW-0812">Transmembrane</keyword>
<feature type="transmembrane region" description="Helical" evidence="1">
    <location>
        <begin position="58"/>
        <end position="83"/>
    </location>
</feature>
<proteinExistence type="predicted"/>
<organism evidence="2 3">
    <name type="scientific">Bradyrhizobium manausense</name>
    <dbReference type="NCBI Taxonomy" id="989370"/>
    <lineage>
        <taxon>Bacteria</taxon>
        <taxon>Pseudomonadati</taxon>
        <taxon>Pseudomonadota</taxon>
        <taxon>Alphaproteobacteria</taxon>
        <taxon>Hyphomicrobiales</taxon>
        <taxon>Nitrobacteraceae</taxon>
        <taxon>Bradyrhizobium</taxon>
    </lineage>
</organism>
<keyword evidence="3" id="KW-1185">Reference proteome</keyword>
<comment type="caution">
    <text evidence="2">The sequence shown here is derived from an EMBL/GenBank/DDBJ whole genome shotgun (WGS) entry which is preliminary data.</text>
</comment>
<dbReference type="STRING" id="989370.AOQ71_28725"/>
<dbReference type="EMBL" id="LJYG01000104">
    <property type="protein sequence ID" value="KRQ05661.1"/>
    <property type="molecule type" value="Genomic_DNA"/>
</dbReference>
<sequence length="89" mass="9282">MRAKKSPNRSPSLISPTGVIKLMTHAMMGAALGLMFTLALILANPAVAELLNHGGRAAALVFVATMVMTFAIGASLTGVVFILNENKET</sequence>
<dbReference type="OrthoDB" id="8247359at2"/>
<evidence type="ECO:0000313" key="3">
    <source>
        <dbReference type="Proteomes" id="UP000051936"/>
    </source>
</evidence>
<accession>A0A0R3DBU4</accession>
<gene>
    <name evidence="2" type="ORF">AOQ71_28725</name>
</gene>